<sequence>MKITLVQRISKSINAYKSAFYDINLATNVVSWYQELYPSVLFRHLRR</sequence>
<name>A0A8S5UQK6_9CAUD</name>
<organism evidence="1">
    <name type="scientific">Siphoviridae sp. ctfrT39</name>
    <dbReference type="NCBI Taxonomy" id="2825598"/>
    <lineage>
        <taxon>Viruses</taxon>
        <taxon>Duplodnaviria</taxon>
        <taxon>Heunggongvirae</taxon>
        <taxon>Uroviricota</taxon>
        <taxon>Caudoviricetes</taxon>
    </lineage>
</organism>
<protein>
    <submittedName>
        <fullName evidence="1">Uncharacterized protein</fullName>
    </submittedName>
</protein>
<accession>A0A8S5UQK6</accession>
<dbReference type="EMBL" id="BK016120">
    <property type="protein sequence ID" value="DAF96698.1"/>
    <property type="molecule type" value="Genomic_DNA"/>
</dbReference>
<reference evidence="1" key="1">
    <citation type="journal article" date="2021" name="Proc. Natl. Acad. Sci. U.S.A.">
        <title>A Catalog of Tens of Thousands of Viruses from Human Metagenomes Reveals Hidden Associations with Chronic Diseases.</title>
        <authorList>
            <person name="Tisza M.J."/>
            <person name="Buck C.B."/>
        </authorList>
    </citation>
    <scope>NUCLEOTIDE SEQUENCE</scope>
    <source>
        <strain evidence="1">CtfrT39</strain>
    </source>
</reference>
<evidence type="ECO:0000313" key="1">
    <source>
        <dbReference type="EMBL" id="DAF96698.1"/>
    </source>
</evidence>
<proteinExistence type="predicted"/>